<dbReference type="InterPro" id="IPR032675">
    <property type="entry name" value="LRR_dom_sf"/>
</dbReference>
<dbReference type="PANTHER" id="PTHR11375">
    <property type="entry name" value="ACIDIC LEUCINE-RICH NUCLEAR PHOSPHOPROTEIN 32"/>
    <property type="match status" value="1"/>
</dbReference>
<reference evidence="5 6" key="1">
    <citation type="submission" date="2019-08" db="EMBL/GenBank/DDBJ databases">
        <authorList>
            <person name="Alioto T."/>
            <person name="Alioto T."/>
            <person name="Gomez Garrido J."/>
        </authorList>
    </citation>
    <scope>NUCLEOTIDE SEQUENCE [LARGE SCALE GENOMIC DNA]</scope>
</reference>
<dbReference type="SUPFAM" id="SSF52058">
    <property type="entry name" value="L domain-like"/>
    <property type="match status" value="1"/>
</dbReference>
<name>A0A5E4M8J5_9HEMI</name>
<evidence type="ECO:0000256" key="1">
    <source>
        <dbReference type="ARBA" id="ARBA00022614"/>
    </source>
</evidence>
<dbReference type="Pfam" id="PF14580">
    <property type="entry name" value="LRR_9"/>
    <property type="match status" value="1"/>
</dbReference>
<keyword evidence="2" id="KW-0677">Repeat</keyword>
<dbReference type="EMBL" id="CABPRJ010000476">
    <property type="protein sequence ID" value="VVC27663.1"/>
    <property type="molecule type" value="Genomic_DNA"/>
</dbReference>
<dbReference type="InterPro" id="IPR001611">
    <property type="entry name" value="Leu-rich_rpt"/>
</dbReference>
<feature type="compositionally biased region" description="Acidic residues" evidence="4">
    <location>
        <begin position="213"/>
        <end position="248"/>
    </location>
</feature>
<dbReference type="PRINTS" id="PR00019">
    <property type="entry name" value="LEURICHRPT"/>
</dbReference>
<comment type="similarity">
    <text evidence="3">Belongs to the ANP32 family.</text>
</comment>
<feature type="compositionally biased region" description="Acidic residues" evidence="4">
    <location>
        <begin position="154"/>
        <end position="196"/>
    </location>
</feature>
<keyword evidence="6" id="KW-1185">Reference proteome</keyword>
<dbReference type="Proteomes" id="UP000325440">
    <property type="component" value="Unassembled WGS sequence"/>
</dbReference>
<evidence type="ECO:0000256" key="2">
    <source>
        <dbReference type="ARBA" id="ARBA00022737"/>
    </source>
</evidence>
<evidence type="ECO:0000313" key="6">
    <source>
        <dbReference type="Proteomes" id="UP000325440"/>
    </source>
</evidence>
<proteinExistence type="inferred from homology"/>
<dbReference type="OrthoDB" id="2160613at2759"/>
<sequence length="270" mass="30176">MEKRIELEKRGRKPEEIDQLILDDCRSTAIVGLTDEYTGLRSLSLINVGLTSLKGFPKLPLLSYLDVSENRISNSLQNLSGCIQIKTLNLGQNKLKDFEAIEPLKSLENLKSLDLSNNEVTKQQGYKEFVLQKFTKTLKYLDGETIANGKTESDSDSDDDDGSECEAEEECDGEEDDDDDNDNENDSEEYDSDNEVYDTSGDVGLEEMLKDNIDEESEGNDYVVDEEEIDQDTSDESDDGDDNDDAGEADGSTANESQDTRGKKRKLNDE</sequence>
<evidence type="ECO:0000256" key="3">
    <source>
        <dbReference type="ARBA" id="ARBA00025777"/>
    </source>
</evidence>
<organism evidence="5 6">
    <name type="scientific">Cinara cedri</name>
    <dbReference type="NCBI Taxonomy" id="506608"/>
    <lineage>
        <taxon>Eukaryota</taxon>
        <taxon>Metazoa</taxon>
        <taxon>Ecdysozoa</taxon>
        <taxon>Arthropoda</taxon>
        <taxon>Hexapoda</taxon>
        <taxon>Insecta</taxon>
        <taxon>Pterygota</taxon>
        <taxon>Neoptera</taxon>
        <taxon>Paraneoptera</taxon>
        <taxon>Hemiptera</taxon>
        <taxon>Sternorrhyncha</taxon>
        <taxon>Aphidomorpha</taxon>
        <taxon>Aphidoidea</taxon>
        <taxon>Aphididae</taxon>
        <taxon>Lachninae</taxon>
        <taxon>Cinara</taxon>
    </lineage>
</organism>
<accession>A0A5E4M8J5</accession>
<dbReference type="InterPro" id="IPR045081">
    <property type="entry name" value="AN32"/>
</dbReference>
<dbReference type="PANTHER" id="PTHR11375:SF0">
    <property type="entry name" value="ACIDIC LEUCINE-RICH NUCLEAR PHOSPHOPROTEIN 32 FAMILY MEMBER A"/>
    <property type="match status" value="1"/>
</dbReference>
<dbReference type="PROSITE" id="PS51450">
    <property type="entry name" value="LRR"/>
    <property type="match status" value="1"/>
</dbReference>
<dbReference type="AlphaFoldDB" id="A0A5E4M8J5"/>
<dbReference type="GO" id="GO:0042393">
    <property type="term" value="F:histone binding"/>
    <property type="evidence" value="ECO:0007669"/>
    <property type="project" value="TreeGrafter"/>
</dbReference>
<gene>
    <name evidence="5" type="ORF">CINCED_3A000744</name>
</gene>
<evidence type="ECO:0000313" key="5">
    <source>
        <dbReference type="EMBL" id="VVC27663.1"/>
    </source>
</evidence>
<dbReference type="Gene3D" id="3.80.10.10">
    <property type="entry name" value="Ribonuclease Inhibitor"/>
    <property type="match status" value="1"/>
</dbReference>
<evidence type="ECO:0000256" key="4">
    <source>
        <dbReference type="SAM" id="MobiDB-lite"/>
    </source>
</evidence>
<protein>
    <submittedName>
        <fullName evidence="5">Leucine-rich repeat,Leucine-rich repeat domain, L domain-like</fullName>
    </submittedName>
</protein>
<feature type="region of interest" description="Disordered" evidence="4">
    <location>
        <begin position="147"/>
        <end position="270"/>
    </location>
</feature>
<keyword evidence="1" id="KW-0433">Leucine-rich repeat</keyword>
<dbReference type="GO" id="GO:0005634">
    <property type="term" value="C:nucleus"/>
    <property type="evidence" value="ECO:0007669"/>
    <property type="project" value="TreeGrafter"/>
</dbReference>